<dbReference type="SUPFAM" id="SSF48452">
    <property type="entry name" value="TPR-like"/>
    <property type="match status" value="2"/>
</dbReference>
<dbReference type="KEGG" id="ock:EXM22_04120"/>
<keyword evidence="1" id="KW-0802">TPR repeat</keyword>
<dbReference type="PANTHER" id="PTHR12558:SF13">
    <property type="entry name" value="CELL DIVISION CYCLE PROTEIN 27 HOMOLOG"/>
    <property type="match status" value="1"/>
</dbReference>
<dbReference type="Pfam" id="PF04733">
    <property type="entry name" value="Coatomer_E"/>
    <property type="match status" value="1"/>
</dbReference>
<proteinExistence type="predicted"/>
<dbReference type="InterPro" id="IPR011990">
    <property type="entry name" value="TPR-like_helical_dom_sf"/>
</dbReference>
<evidence type="ECO:0000313" key="4">
    <source>
        <dbReference type="Proteomes" id="UP000324209"/>
    </source>
</evidence>
<dbReference type="AlphaFoldDB" id="A0A5C1QKT4"/>
<dbReference type="RefSeq" id="WP_149485296.1">
    <property type="nucleotide sequence ID" value="NZ_CP036150.1"/>
</dbReference>
<name>A0A5C1QKT4_9SPIO</name>
<gene>
    <name evidence="3" type="ORF">EXM22_04120</name>
</gene>
<sequence length="374" mass="43158">MEKNYKLNQIVYISIPENISHKIGTLDLDPSVLIPIEIPEGVDPSSWKSEDLSWEMIISGMLKVLAYDPENENLPYYRNFIHSSKPDITAELTQSAIIKAQSSDFDLAEEIFLALIGLNPQDIRSHLNLVLLYENKLGEIKDKFSAPYVELENQIESLYANLIEQAEDLPDIYFNAAWFYYNKQDFKRSYELSSSYLSMGEDEQKRSEAEKLMRECSELKDTNEIYRSAYRLVSEDKNQEGLDLIDQFLNENKNVWNAWFLKGWALRKMSQFEEGLLSFKQAAELKGPHPDILNELAICSLELGNYDESRKYLEEALSLDAENLKIISNMGILSLKEKKMEEASAFFRTVIALDPEDTIAAEYLNFIEKKSEQT</sequence>
<dbReference type="PANTHER" id="PTHR12558">
    <property type="entry name" value="CELL DIVISION CYCLE 16,23,27"/>
    <property type="match status" value="1"/>
</dbReference>
<feature type="repeat" description="TPR" evidence="1">
    <location>
        <begin position="290"/>
        <end position="323"/>
    </location>
</feature>
<keyword evidence="4" id="KW-1185">Reference proteome</keyword>
<reference evidence="3 4" key="1">
    <citation type="submission" date="2019-02" db="EMBL/GenBank/DDBJ databases">
        <title>Complete Genome Sequence and Methylome Analysis of free living Spirochaetas.</title>
        <authorList>
            <person name="Fomenkov A."/>
            <person name="Dubinina G."/>
            <person name="Leshcheva N."/>
            <person name="Mikheeva N."/>
            <person name="Grabovich M."/>
            <person name="Vincze T."/>
            <person name="Roberts R.J."/>
        </authorList>
    </citation>
    <scope>NUCLEOTIDE SEQUENCE [LARGE SCALE GENOMIC DNA]</scope>
    <source>
        <strain evidence="3 4">K2</strain>
    </source>
</reference>
<dbReference type="Gene3D" id="1.25.40.10">
    <property type="entry name" value="Tetratricopeptide repeat domain"/>
    <property type="match status" value="2"/>
</dbReference>
<feature type="coiled-coil region" evidence="2">
    <location>
        <begin position="202"/>
        <end position="229"/>
    </location>
</feature>
<protein>
    <submittedName>
        <fullName evidence="3">Tetratricopeptide repeat protein</fullName>
    </submittedName>
</protein>
<dbReference type="InterPro" id="IPR019734">
    <property type="entry name" value="TPR_rpt"/>
</dbReference>
<evidence type="ECO:0000313" key="3">
    <source>
        <dbReference type="EMBL" id="QEN07214.1"/>
    </source>
</evidence>
<dbReference type="OrthoDB" id="317977at2"/>
<dbReference type="EMBL" id="CP036150">
    <property type="protein sequence ID" value="QEN07214.1"/>
    <property type="molecule type" value="Genomic_DNA"/>
</dbReference>
<dbReference type="SMART" id="SM00028">
    <property type="entry name" value="TPR"/>
    <property type="match status" value="4"/>
</dbReference>
<keyword evidence="2" id="KW-0175">Coiled coil</keyword>
<dbReference type="Proteomes" id="UP000324209">
    <property type="component" value="Chromosome"/>
</dbReference>
<evidence type="ECO:0000256" key="2">
    <source>
        <dbReference type="SAM" id="Coils"/>
    </source>
</evidence>
<organism evidence="3 4">
    <name type="scientific">Oceanispirochaeta crateris</name>
    <dbReference type="NCBI Taxonomy" id="2518645"/>
    <lineage>
        <taxon>Bacteria</taxon>
        <taxon>Pseudomonadati</taxon>
        <taxon>Spirochaetota</taxon>
        <taxon>Spirochaetia</taxon>
        <taxon>Spirochaetales</taxon>
        <taxon>Spirochaetaceae</taxon>
        <taxon>Oceanispirochaeta</taxon>
    </lineage>
</organism>
<feature type="repeat" description="TPR" evidence="1">
    <location>
        <begin position="324"/>
        <end position="357"/>
    </location>
</feature>
<dbReference type="PROSITE" id="PS50005">
    <property type="entry name" value="TPR"/>
    <property type="match status" value="2"/>
</dbReference>
<evidence type="ECO:0000256" key="1">
    <source>
        <dbReference type="PROSITE-ProRule" id="PRU00339"/>
    </source>
</evidence>
<accession>A0A5C1QKT4</accession>